<feature type="compositionally biased region" description="Basic and acidic residues" evidence="1">
    <location>
        <begin position="409"/>
        <end position="427"/>
    </location>
</feature>
<accession>A0A2S1PFX9</accession>
<dbReference type="KEGG" id="vg:77935248"/>
<dbReference type="EMBL" id="MH179480">
    <property type="protein sequence ID" value="AWH15476.1"/>
    <property type="molecule type" value="Genomic_DNA"/>
</dbReference>
<feature type="region of interest" description="Disordered" evidence="1">
    <location>
        <begin position="394"/>
        <end position="427"/>
    </location>
</feature>
<organism evidence="2 3">
    <name type="scientific">Pseudomonas phage 98PfluR60PP</name>
    <dbReference type="NCBI Taxonomy" id="2163965"/>
    <lineage>
        <taxon>Viruses</taxon>
        <taxon>Duplodnaviria</taxon>
        <taxon>Heunggongvirae</taxon>
        <taxon>Uroviricota</taxon>
        <taxon>Caudoviricetes</taxon>
        <taxon>Schitoviridae</taxon>
        <taxon>Littlefixvirus</taxon>
        <taxon>Littlefixvirus 98Pflur60pp</taxon>
    </lineage>
</organism>
<evidence type="ECO:0000313" key="3">
    <source>
        <dbReference type="Proteomes" id="UP000246250"/>
    </source>
</evidence>
<feature type="compositionally biased region" description="Polar residues" evidence="1">
    <location>
        <begin position="394"/>
        <end position="408"/>
    </location>
</feature>
<dbReference type="RefSeq" id="YP_010659280.1">
    <property type="nucleotide sequence ID" value="NC_070866.1"/>
</dbReference>
<evidence type="ECO:0000313" key="2">
    <source>
        <dbReference type="EMBL" id="AWH15476.1"/>
    </source>
</evidence>
<sequence length="427" mass="47345">MAGPITWRTIGGGDMGAGSLAASGGQMIQQGLQSLQRLAADQQAINVRNQKVLRDNNTQDYLDQVAAIGTAGDLTNPETRQQLDTARLSYGNLIDRNAARGAVDQRAADLMKQEVQQNQFADMTLEREQRPLVEQLYQYAREGNKAGVDKVLGDVNFLQEGKLASDLDSVFDKQDARDRATRQEARADRSESRQVAQFNESMSAAKENRTLRREQFNDLREERVFKRTNQVLDSALTDVKNQMAQAEAINPGGKISTDAPKDTSVIMKQLEDTANPLLGFTSNSKRQAQETIQKLLTDGVEVPLDPDSPKQRVKITPSQMQQFVDVHKGDFNFFAGGTADSINTYFREMYERNPGLGTRAIQASEAQSELRNIAKSLNDKKSGLLNSRSSISLDNLSGTLRQPGTDNSWDLKARQGLEMMPERDADN</sequence>
<reference evidence="2 3" key="1">
    <citation type="submission" date="2018-04" db="EMBL/GenBank/DDBJ databases">
        <title>Complete genome sequences of new Aeromonas and Pseudomonas phages promising in phage therapy dedicated to aquaculture.</title>
        <authorList>
            <person name="Kolsut J."/>
            <person name="Wojcik E."/>
            <person name="Wojtasik A."/>
            <person name="Dastych J."/>
        </authorList>
    </citation>
    <scope>NUCLEOTIDE SEQUENCE [LARGE SCALE GENOMIC DNA]</scope>
</reference>
<proteinExistence type="predicted"/>
<protein>
    <submittedName>
        <fullName evidence="2">Uncharacterized protein</fullName>
    </submittedName>
</protein>
<keyword evidence="3" id="KW-1185">Reference proteome</keyword>
<dbReference type="Proteomes" id="UP000246250">
    <property type="component" value="Segment"/>
</dbReference>
<dbReference type="GeneID" id="77935248"/>
<name>A0A2S1PFX9_9CAUD</name>
<evidence type="ECO:0000256" key="1">
    <source>
        <dbReference type="SAM" id="MobiDB-lite"/>
    </source>
</evidence>